<reference evidence="2 3" key="1">
    <citation type="submission" date="2018-06" db="EMBL/GenBank/DDBJ databases">
        <title>Freshwater and sediment microbial communities from various areas in North America, analyzing microbe dynamics in response to fracking.</title>
        <authorList>
            <person name="Lamendella R."/>
        </authorList>
    </citation>
    <scope>NUCLEOTIDE SEQUENCE [LARGE SCALE GENOMIC DNA]</scope>
    <source>
        <strain evidence="2 3">3b_TX</strain>
    </source>
</reference>
<accession>A0A366IN97</accession>
<sequence>MVVNRYSWLMPDSAPLADKDSATTTAATLALLAFGELTDFEQMATNATSAARWDDKIVLARLASQSFANFEELSRHIGDLGRDVVELCRHFEPTFTVLAERTRPRDWHESLMKGFVFDGIMNDFYRTAVDELEEPGYSLAITILDDTRAMEFVRNRLTEDVAEDTQLASRLALWGRKLVAETLGRARHILTDPVLGVDEAVVVDAIPAVTANHSKRMSALGLVA</sequence>
<evidence type="ECO:0000313" key="2">
    <source>
        <dbReference type="EMBL" id="RBP72956.1"/>
    </source>
</evidence>
<dbReference type="Proteomes" id="UP000253509">
    <property type="component" value="Unassembled WGS sequence"/>
</dbReference>
<dbReference type="Pfam" id="PF13794">
    <property type="entry name" value="MiaE_2"/>
    <property type="match status" value="1"/>
</dbReference>
<proteinExistence type="predicted"/>
<evidence type="ECO:0000313" key="3">
    <source>
        <dbReference type="Proteomes" id="UP000253509"/>
    </source>
</evidence>
<dbReference type="AlphaFoldDB" id="A0A366IN97"/>
<protein>
    <submittedName>
        <fullName evidence="2">tRNA-(MS[2]IO[6]A)-hydroxylase MiaE-like protein</fullName>
    </submittedName>
</protein>
<dbReference type="InterPro" id="IPR059125">
    <property type="entry name" value="Ferritin_actino"/>
</dbReference>
<feature type="domain" description="Ferritin-like" evidence="1">
    <location>
        <begin position="26"/>
        <end position="191"/>
    </location>
</feature>
<gene>
    <name evidence="2" type="ORF">DFO65_103248</name>
</gene>
<dbReference type="EMBL" id="QNSB01000003">
    <property type="protein sequence ID" value="RBP72956.1"/>
    <property type="molecule type" value="Genomic_DNA"/>
</dbReference>
<dbReference type="InterPro" id="IPR012347">
    <property type="entry name" value="Ferritin-like"/>
</dbReference>
<dbReference type="Gene3D" id="1.20.1260.10">
    <property type="match status" value="1"/>
</dbReference>
<name>A0A366IN97_9MICO</name>
<comment type="caution">
    <text evidence="2">The sequence shown here is derived from an EMBL/GenBank/DDBJ whole genome shotgun (WGS) entry which is preliminary data.</text>
</comment>
<evidence type="ECO:0000259" key="1">
    <source>
        <dbReference type="Pfam" id="PF13794"/>
    </source>
</evidence>
<organism evidence="2 3">
    <name type="scientific">Brevibacterium celere</name>
    <dbReference type="NCBI Taxonomy" id="225845"/>
    <lineage>
        <taxon>Bacteria</taxon>
        <taxon>Bacillati</taxon>
        <taxon>Actinomycetota</taxon>
        <taxon>Actinomycetes</taxon>
        <taxon>Micrococcales</taxon>
        <taxon>Brevibacteriaceae</taxon>
        <taxon>Brevibacterium</taxon>
    </lineage>
</organism>
<keyword evidence="3" id="KW-1185">Reference proteome</keyword>